<organism evidence="1 2">
    <name type="scientific">Adiantum capillus-veneris</name>
    <name type="common">Maidenhair fern</name>
    <dbReference type="NCBI Taxonomy" id="13818"/>
    <lineage>
        <taxon>Eukaryota</taxon>
        <taxon>Viridiplantae</taxon>
        <taxon>Streptophyta</taxon>
        <taxon>Embryophyta</taxon>
        <taxon>Tracheophyta</taxon>
        <taxon>Polypodiopsida</taxon>
        <taxon>Polypodiidae</taxon>
        <taxon>Polypodiales</taxon>
        <taxon>Pteridineae</taxon>
        <taxon>Pteridaceae</taxon>
        <taxon>Vittarioideae</taxon>
        <taxon>Adiantum</taxon>
    </lineage>
</organism>
<name>A0A9D4U238_ADICA</name>
<gene>
    <name evidence="1" type="ORF">GOP47_0024347</name>
</gene>
<protein>
    <submittedName>
        <fullName evidence="1">Uncharacterized protein</fullName>
    </submittedName>
</protein>
<accession>A0A9D4U238</accession>
<keyword evidence="2" id="KW-1185">Reference proteome</keyword>
<evidence type="ECO:0000313" key="2">
    <source>
        <dbReference type="Proteomes" id="UP000886520"/>
    </source>
</evidence>
<proteinExistence type="predicted"/>
<dbReference type="AlphaFoldDB" id="A0A9D4U238"/>
<dbReference type="OrthoDB" id="10355381at2759"/>
<comment type="caution">
    <text evidence="1">The sequence shown here is derived from an EMBL/GenBank/DDBJ whole genome shotgun (WGS) entry which is preliminary data.</text>
</comment>
<sequence length="218" mass="25842">MKDYLVYHLRTMEIKVFFWDLAMRSEENINEILPKLAEFSWWENRGDLEWNEHETFAFYTTLQAAASTWNKELITWLLDEWKVSLKPPSIYQWEGLSIPDVVAMGKHVDETILTDLGDAKNVNNYYHHYTKKYFDMKISTRWKDGQCNSLIKTLRPLIYRKGAADQRKNKWFEALVKNILGVVLMFLRFLQKNMTILELNPSLYLDSILSLPVVSCTF</sequence>
<dbReference type="Proteomes" id="UP000886520">
    <property type="component" value="Chromosome 24"/>
</dbReference>
<reference evidence="1" key="1">
    <citation type="submission" date="2021-01" db="EMBL/GenBank/DDBJ databases">
        <title>Adiantum capillus-veneris genome.</title>
        <authorList>
            <person name="Fang Y."/>
            <person name="Liao Q."/>
        </authorList>
    </citation>
    <scope>NUCLEOTIDE SEQUENCE</scope>
    <source>
        <strain evidence="1">H3</strain>
        <tissue evidence="1">Leaf</tissue>
    </source>
</reference>
<evidence type="ECO:0000313" key="1">
    <source>
        <dbReference type="EMBL" id="KAI5059927.1"/>
    </source>
</evidence>
<dbReference type="EMBL" id="JABFUD020000024">
    <property type="protein sequence ID" value="KAI5059927.1"/>
    <property type="molecule type" value="Genomic_DNA"/>
</dbReference>